<accession>A0A2S9Y7W9</accession>
<gene>
    <name evidence="1" type="ORF">ENSA7_57570</name>
</gene>
<name>A0A2S9Y7W9_9BACT</name>
<proteinExistence type="predicted"/>
<dbReference type="AlphaFoldDB" id="A0A2S9Y7W9"/>
<organism evidence="1 2">
    <name type="scientific">Enhygromyxa salina</name>
    <dbReference type="NCBI Taxonomy" id="215803"/>
    <lineage>
        <taxon>Bacteria</taxon>
        <taxon>Pseudomonadati</taxon>
        <taxon>Myxococcota</taxon>
        <taxon>Polyangia</taxon>
        <taxon>Nannocystales</taxon>
        <taxon>Nannocystaceae</taxon>
        <taxon>Enhygromyxa</taxon>
    </lineage>
</organism>
<protein>
    <submittedName>
        <fullName evidence="1">Uncharacterized protein</fullName>
    </submittedName>
</protein>
<evidence type="ECO:0000313" key="1">
    <source>
        <dbReference type="EMBL" id="PRQ01152.1"/>
    </source>
</evidence>
<dbReference type="Proteomes" id="UP000238823">
    <property type="component" value="Unassembled WGS sequence"/>
</dbReference>
<sequence>MSKLQAVYVQATQQASTTYDASTQALTPPDVTYFDQPATSDVIITLSPASGTTIIGVTSDQGLTWTQQTGTPNWASSSLAMPALGTKTDVNITVQIPGLFHDPTFTVNNKKRT</sequence>
<comment type="caution">
    <text evidence="1">The sequence shown here is derived from an EMBL/GenBank/DDBJ whole genome shotgun (WGS) entry which is preliminary data.</text>
</comment>
<reference evidence="1 2" key="1">
    <citation type="submission" date="2018-03" db="EMBL/GenBank/DDBJ databases">
        <title>Draft Genome Sequences of the Obligatory Marine Myxobacteria Enhygromyxa salina SWB007.</title>
        <authorList>
            <person name="Poehlein A."/>
            <person name="Moghaddam J.A."/>
            <person name="Harms H."/>
            <person name="Alanjari M."/>
            <person name="Koenig G.M."/>
            <person name="Daniel R."/>
            <person name="Schaeberle T.F."/>
        </authorList>
    </citation>
    <scope>NUCLEOTIDE SEQUENCE [LARGE SCALE GENOMIC DNA]</scope>
    <source>
        <strain evidence="1 2">SWB007</strain>
    </source>
</reference>
<dbReference type="EMBL" id="PVNL01000117">
    <property type="protein sequence ID" value="PRQ01152.1"/>
    <property type="molecule type" value="Genomic_DNA"/>
</dbReference>
<dbReference type="RefSeq" id="WP_106092627.1">
    <property type="nucleotide sequence ID" value="NZ_PVNL01000117.1"/>
</dbReference>
<evidence type="ECO:0000313" key="2">
    <source>
        <dbReference type="Proteomes" id="UP000238823"/>
    </source>
</evidence>